<reference evidence="1 2" key="1">
    <citation type="submission" date="2022-10" db="EMBL/GenBank/DDBJ databases">
        <title>Comparative genomic analysis of Cohnella hashimotonis sp. nov., isolated from the International Space Station.</title>
        <authorList>
            <person name="Simpson A."/>
            <person name="Venkateswaran K."/>
        </authorList>
    </citation>
    <scope>NUCLEOTIDE SEQUENCE [LARGE SCALE GENOMIC DNA]</scope>
    <source>
        <strain evidence="1 2">DSM 18997</strain>
    </source>
</reference>
<protein>
    <submittedName>
        <fullName evidence="1">Uncharacterized protein</fullName>
    </submittedName>
</protein>
<evidence type="ECO:0000313" key="2">
    <source>
        <dbReference type="Proteomes" id="UP001153387"/>
    </source>
</evidence>
<dbReference type="AlphaFoldDB" id="A0A9X4KL52"/>
<dbReference type="EMBL" id="JAPDHZ010000006">
    <property type="protein sequence ID" value="MDG0794232.1"/>
    <property type="molecule type" value="Genomic_DNA"/>
</dbReference>
<gene>
    <name evidence="1" type="ORF">OMP38_27890</name>
</gene>
<dbReference type="RefSeq" id="WP_277567990.1">
    <property type="nucleotide sequence ID" value="NZ_JAPDHZ010000006.1"/>
</dbReference>
<dbReference type="Proteomes" id="UP001153387">
    <property type="component" value="Unassembled WGS sequence"/>
</dbReference>
<sequence length="118" mass="13450">MELIAGYEPKELHDLDNRIAELKKAKLPTAIIKDLAETRIRIELPDSKYFAYVAFCSLFEITEFQADSIKLINLLADADAYGASGMLVWIPSQKSLGSYDTEHESLTIFRGITWKKFF</sequence>
<keyword evidence="2" id="KW-1185">Reference proteome</keyword>
<comment type="caution">
    <text evidence="1">The sequence shown here is derived from an EMBL/GenBank/DDBJ whole genome shotgun (WGS) entry which is preliminary data.</text>
</comment>
<proteinExistence type="predicted"/>
<evidence type="ECO:0000313" key="1">
    <source>
        <dbReference type="EMBL" id="MDG0794232.1"/>
    </source>
</evidence>
<organism evidence="1 2">
    <name type="scientific">Cohnella ginsengisoli</name>
    <dbReference type="NCBI Taxonomy" id="425004"/>
    <lineage>
        <taxon>Bacteria</taxon>
        <taxon>Bacillati</taxon>
        <taxon>Bacillota</taxon>
        <taxon>Bacilli</taxon>
        <taxon>Bacillales</taxon>
        <taxon>Paenibacillaceae</taxon>
        <taxon>Cohnella</taxon>
    </lineage>
</organism>
<accession>A0A9X4KL52</accession>
<name>A0A9X4KL52_9BACL</name>